<protein>
    <recommendedName>
        <fullName evidence="4">DUF1801 domain-containing protein</fullName>
    </recommendedName>
</protein>
<dbReference type="OrthoDB" id="32458at2"/>
<name>A0A6C2C1D9_9LACO</name>
<evidence type="ECO:0000256" key="1">
    <source>
        <dbReference type="SAM" id="MobiDB-lite"/>
    </source>
</evidence>
<reference evidence="2 3" key="1">
    <citation type="submission" date="2019-01" db="EMBL/GenBank/DDBJ databases">
        <title>Weissella sp. nov., a novel lactic acid bacterium isolated from animal feces.</title>
        <authorList>
            <person name="Wang L.-T."/>
        </authorList>
    </citation>
    <scope>NUCLEOTIDE SEQUENCE [LARGE SCALE GENOMIC DNA]</scope>
    <source>
        <strain evidence="2 3">8H-2</strain>
    </source>
</reference>
<keyword evidence="3" id="KW-1185">Reference proteome</keyword>
<gene>
    <name evidence="2" type="ORF">ESZ50_10935</name>
</gene>
<evidence type="ECO:0008006" key="4">
    <source>
        <dbReference type="Google" id="ProtNLM"/>
    </source>
</evidence>
<organism evidence="2 3">
    <name type="scientific">Weissella muntiaci</name>
    <dbReference type="NCBI Taxonomy" id="2508881"/>
    <lineage>
        <taxon>Bacteria</taxon>
        <taxon>Bacillati</taxon>
        <taxon>Bacillota</taxon>
        <taxon>Bacilli</taxon>
        <taxon>Lactobacillales</taxon>
        <taxon>Lactobacillaceae</taxon>
        <taxon>Weissella</taxon>
    </lineage>
</organism>
<feature type="compositionally biased region" description="Basic and acidic residues" evidence="1">
    <location>
        <begin position="1"/>
        <end position="36"/>
    </location>
</feature>
<comment type="caution">
    <text evidence="2">The sequence shown here is derived from an EMBL/GenBank/DDBJ whole genome shotgun (WGS) entry which is preliminary data.</text>
</comment>
<dbReference type="EMBL" id="SDGZ01000028">
    <property type="protein sequence ID" value="TYC47861.1"/>
    <property type="molecule type" value="Genomic_DNA"/>
</dbReference>
<feature type="region of interest" description="Disordered" evidence="1">
    <location>
        <begin position="1"/>
        <end position="42"/>
    </location>
</feature>
<dbReference type="SUPFAM" id="SSF159888">
    <property type="entry name" value="YdhG-like"/>
    <property type="match status" value="1"/>
</dbReference>
<proteinExistence type="predicted"/>
<dbReference type="RefSeq" id="WP_148623919.1">
    <property type="nucleotide sequence ID" value="NZ_SDGZ01000028.1"/>
</dbReference>
<sequence>MAEKSGFSDEEKLAMSERAAELRREQEGKRSKKQPEADVLEAISQMSNESAEIALNIHNLVTELTPQLSAKTYYGMPAYANKDGKVVLFFQSKDKFKTRYSTLGFNDLAQLDDGDMWPTAFGILNWSKKVESKIRELLAKAVQ</sequence>
<evidence type="ECO:0000313" key="2">
    <source>
        <dbReference type="EMBL" id="TYC47861.1"/>
    </source>
</evidence>
<evidence type="ECO:0000313" key="3">
    <source>
        <dbReference type="Proteomes" id="UP000371977"/>
    </source>
</evidence>
<dbReference type="Proteomes" id="UP000371977">
    <property type="component" value="Unassembled WGS sequence"/>
</dbReference>
<accession>A0A6C2C1D9</accession>
<dbReference type="AlphaFoldDB" id="A0A6C2C1D9"/>